<dbReference type="Pfam" id="PF04832">
    <property type="entry name" value="SOUL"/>
    <property type="match status" value="1"/>
</dbReference>
<proteinExistence type="inferred from homology"/>
<dbReference type="InterPro" id="IPR006917">
    <property type="entry name" value="SOUL_heme-bd"/>
</dbReference>
<dbReference type="FunFam" id="3.20.80.10:FF:000002">
    <property type="entry name" value="Heme-binding protein 2"/>
    <property type="match status" value="1"/>
</dbReference>
<feature type="signal peptide" evidence="2">
    <location>
        <begin position="1"/>
        <end position="18"/>
    </location>
</feature>
<accession>A0A7S4L1L1</accession>
<evidence type="ECO:0000256" key="1">
    <source>
        <dbReference type="ARBA" id="ARBA00009817"/>
    </source>
</evidence>
<dbReference type="AlphaFoldDB" id="A0A7S4L1L1"/>
<dbReference type="PANTHER" id="PTHR11220">
    <property type="entry name" value="HEME-BINDING PROTEIN-RELATED"/>
    <property type="match status" value="1"/>
</dbReference>
<comment type="similarity">
    <text evidence="1">Belongs to the HEBP family.</text>
</comment>
<organism evidence="3">
    <name type="scientific">Paramoeba aestuarina</name>
    <dbReference type="NCBI Taxonomy" id="180227"/>
    <lineage>
        <taxon>Eukaryota</taxon>
        <taxon>Amoebozoa</taxon>
        <taxon>Discosea</taxon>
        <taxon>Flabellinia</taxon>
        <taxon>Dactylopodida</taxon>
        <taxon>Paramoebidae</taxon>
        <taxon>Paramoeba</taxon>
    </lineage>
</organism>
<keyword evidence="2" id="KW-0732">Signal</keyword>
<dbReference type="PANTHER" id="PTHR11220:SF72">
    <property type="entry name" value="HEME-BINDING PROTEIN 2-LIKE ISOFORM X2"/>
    <property type="match status" value="1"/>
</dbReference>
<feature type="chain" id="PRO_5030918370" evidence="2">
    <location>
        <begin position="19"/>
        <end position="211"/>
    </location>
</feature>
<evidence type="ECO:0000256" key="2">
    <source>
        <dbReference type="SAM" id="SignalP"/>
    </source>
</evidence>
<name>A0A7S4L1L1_9EUKA</name>
<dbReference type="SUPFAM" id="SSF55136">
    <property type="entry name" value="Probable bacterial effector-binding domain"/>
    <property type="match status" value="1"/>
</dbReference>
<sequence length="211" mass="24298">MMKSVSVLLLSLVVLSSAQPDWWTPPDFCHGLDCPPYHVTMQDNSSGIEYRDYIPAVLARTKIYDISYEDAVHQGFDLLFDYISGNNDQNISIEMTTPVDTQIVFSQGPFCQTLFIVSFFCPYKYQDPSNPPPKPGNPAVYIETVPEQRRAVYEFSGYVTSWAGWIQPSTYLFDYLDAENQSYNPKYEMTNEYDSPFRPIKRTNEVWATLE</sequence>
<dbReference type="EMBL" id="HBKR01021883">
    <property type="protein sequence ID" value="CAE2311874.1"/>
    <property type="molecule type" value="Transcribed_RNA"/>
</dbReference>
<gene>
    <name evidence="3" type="ORF">NAES01612_LOCUS14231</name>
</gene>
<evidence type="ECO:0000313" key="3">
    <source>
        <dbReference type="EMBL" id="CAE2311874.1"/>
    </source>
</evidence>
<dbReference type="GO" id="GO:0020037">
    <property type="term" value="F:heme binding"/>
    <property type="evidence" value="ECO:0007669"/>
    <property type="project" value="TreeGrafter"/>
</dbReference>
<dbReference type="InterPro" id="IPR011256">
    <property type="entry name" value="Reg_factor_effector_dom_sf"/>
</dbReference>
<dbReference type="Gene3D" id="3.20.80.10">
    <property type="entry name" value="Regulatory factor, effector binding domain"/>
    <property type="match status" value="1"/>
</dbReference>
<protein>
    <submittedName>
        <fullName evidence="3">Uncharacterized protein</fullName>
    </submittedName>
</protein>
<reference evidence="3" key="1">
    <citation type="submission" date="2021-01" db="EMBL/GenBank/DDBJ databases">
        <authorList>
            <person name="Corre E."/>
            <person name="Pelletier E."/>
            <person name="Niang G."/>
            <person name="Scheremetjew M."/>
            <person name="Finn R."/>
            <person name="Kale V."/>
            <person name="Holt S."/>
            <person name="Cochrane G."/>
            <person name="Meng A."/>
            <person name="Brown T."/>
            <person name="Cohen L."/>
        </authorList>
    </citation>
    <scope>NUCLEOTIDE SEQUENCE</scope>
    <source>
        <strain evidence="3">SoJaBio B1-5/56/2</strain>
    </source>
</reference>